<organism evidence="16 17">
    <name type="scientific">Rubroshorea leprosula</name>
    <dbReference type="NCBI Taxonomy" id="152421"/>
    <lineage>
        <taxon>Eukaryota</taxon>
        <taxon>Viridiplantae</taxon>
        <taxon>Streptophyta</taxon>
        <taxon>Embryophyta</taxon>
        <taxon>Tracheophyta</taxon>
        <taxon>Spermatophyta</taxon>
        <taxon>Magnoliopsida</taxon>
        <taxon>eudicotyledons</taxon>
        <taxon>Gunneridae</taxon>
        <taxon>Pentapetalae</taxon>
        <taxon>rosids</taxon>
        <taxon>malvids</taxon>
        <taxon>Malvales</taxon>
        <taxon>Dipterocarpaceae</taxon>
        <taxon>Rubroshorea</taxon>
    </lineage>
</organism>
<proteinExistence type="inferred from homology"/>
<gene>
    <name evidence="16" type="ORF">SLEP1_g39714</name>
</gene>
<accession>A0AAV5L1W0</accession>
<evidence type="ECO:0000256" key="10">
    <source>
        <dbReference type="ARBA" id="ARBA00061949"/>
    </source>
</evidence>
<feature type="domain" description="HIT-type" evidence="15">
    <location>
        <begin position="20"/>
        <end position="54"/>
    </location>
</feature>
<evidence type="ECO:0000256" key="14">
    <source>
        <dbReference type="SAM" id="MobiDB-lite"/>
    </source>
</evidence>
<feature type="region of interest" description="Disordered" evidence="14">
    <location>
        <begin position="358"/>
        <end position="381"/>
    </location>
</feature>
<evidence type="ECO:0000256" key="13">
    <source>
        <dbReference type="PROSITE-ProRule" id="PRU00453"/>
    </source>
</evidence>
<feature type="compositionally biased region" description="Basic and acidic residues" evidence="14">
    <location>
        <begin position="415"/>
        <end position="435"/>
    </location>
</feature>
<keyword evidence="7" id="KW-0832">Ubl conjugation</keyword>
<dbReference type="Proteomes" id="UP001054252">
    <property type="component" value="Unassembled WGS sequence"/>
</dbReference>
<evidence type="ECO:0000256" key="6">
    <source>
        <dbReference type="ARBA" id="ARBA00022833"/>
    </source>
</evidence>
<evidence type="ECO:0000256" key="11">
    <source>
        <dbReference type="ARBA" id="ARBA00068630"/>
    </source>
</evidence>
<evidence type="ECO:0000256" key="9">
    <source>
        <dbReference type="ARBA" id="ARBA00049654"/>
    </source>
</evidence>
<evidence type="ECO:0000256" key="3">
    <source>
        <dbReference type="ARBA" id="ARBA00022553"/>
    </source>
</evidence>
<keyword evidence="6" id="KW-0862">Zinc</keyword>
<dbReference type="GO" id="GO:0048254">
    <property type="term" value="P:snoRNA localization"/>
    <property type="evidence" value="ECO:0007669"/>
    <property type="project" value="TreeGrafter"/>
</dbReference>
<dbReference type="PANTHER" id="PTHR13483">
    <property type="entry name" value="BOX C_D SNORNA PROTEIN 1-RELATED"/>
    <property type="match status" value="1"/>
</dbReference>
<feature type="region of interest" description="Disordered" evidence="14">
    <location>
        <begin position="413"/>
        <end position="447"/>
    </location>
</feature>
<dbReference type="InterPro" id="IPR057721">
    <property type="entry name" value="BCD1_alpha/beta"/>
</dbReference>
<keyword evidence="4" id="KW-0479">Metal-binding</keyword>
<dbReference type="GO" id="GO:0008270">
    <property type="term" value="F:zinc ion binding"/>
    <property type="evidence" value="ECO:0007669"/>
    <property type="project" value="UniProtKB-UniRule"/>
</dbReference>
<dbReference type="GO" id="GO:0070761">
    <property type="term" value="C:pre-snoRNP complex"/>
    <property type="evidence" value="ECO:0007669"/>
    <property type="project" value="TreeGrafter"/>
</dbReference>
<dbReference type="Gene3D" id="3.30.60.190">
    <property type="match status" value="1"/>
</dbReference>
<comment type="caution">
    <text evidence="16">The sequence shown here is derived from an EMBL/GenBank/DDBJ whole genome shotgun (WGS) entry which is preliminary data.</text>
</comment>
<comment type="similarity">
    <text evidence="9">Belongs to the BCD1 family.</text>
</comment>
<dbReference type="Pfam" id="PF04438">
    <property type="entry name" value="zf-HIT"/>
    <property type="match status" value="1"/>
</dbReference>
<evidence type="ECO:0000313" key="17">
    <source>
        <dbReference type="Proteomes" id="UP001054252"/>
    </source>
</evidence>
<evidence type="ECO:0000256" key="2">
    <source>
        <dbReference type="ARBA" id="ARBA00022517"/>
    </source>
</evidence>
<name>A0AAV5L1W0_9ROSI</name>
<dbReference type="AlphaFoldDB" id="A0AAV5L1W0"/>
<reference evidence="16 17" key="1">
    <citation type="journal article" date="2021" name="Commun. Biol.">
        <title>The genome of Shorea leprosula (Dipterocarpaceae) highlights the ecological relevance of drought in aseasonal tropical rainforests.</title>
        <authorList>
            <person name="Ng K.K.S."/>
            <person name="Kobayashi M.J."/>
            <person name="Fawcett J.A."/>
            <person name="Hatakeyama M."/>
            <person name="Paape T."/>
            <person name="Ng C.H."/>
            <person name="Ang C.C."/>
            <person name="Tnah L.H."/>
            <person name="Lee C.T."/>
            <person name="Nishiyama T."/>
            <person name="Sese J."/>
            <person name="O'Brien M.J."/>
            <person name="Copetti D."/>
            <person name="Mohd Noor M.I."/>
            <person name="Ong R.C."/>
            <person name="Putra M."/>
            <person name="Sireger I.Z."/>
            <person name="Indrioko S."/>
            <person name="Kosugi Y."/>
            <person name="Izuno A."/>
            <person name="Isagi Y."/>
            <person name="Lee S.L."/>
            <person name="Shimizu K.K."/>
        </authorList>
    </citation>
    <scope>NUCLEOTIDE SEQUENCE [LARGE SCALE GENOMIC DNA]</scope>
    <source>
        <strain evidence="16">214</strain>
    </source>
</reference>
<evidence type="ECO:0000256" key="12">
    <source>
        <dbReference type="ARBA" id="ARBA00077531"/>
    </source>
</evidence>
<evidence type="ECO:0000313" key="16">
    <source>
        <dbReference type="EMBL" id="GKV30956.1"/>
    </source>
</evidence>
<keyword evidence="3" id="KW-0597">Phosphoprotein</keyword>
<dbReference type="PROSITE" id="PS51083">
    <property type="entry name" value="ZF_HIT"/>
    <property type="match status" value="1"/>
</dbReference>
<keyword evidence="5 13" id="KW-0863">Zinc-finger</keyword>
<keyword evidence="1" id="KW-1017">Isopeptide bond</keyword>
<dbReference type="PANTHER" id="PTHR13483:SF3">
    <property type="entry name" value="BOX C_D SNORNA PROTEIN 1"/>
    <property type="match status" value="1"/>
</dbReference>
<evidence type="ECO:0000256" key="5">
    <source>
        <dbReference type="ARBA" id="ARBA00022771"/>
    </source>
</evidence>
<dbReference type="Pfam" id="PF25790">
    <property type="entry name" value="BCD1"/>
    <property type="match status" value="2"/>
</dbReference>
<evidence type="ECO:0000256" key="1">
    <source>
        <dbReference type="ARBA" id="ARBA00022499"/>
    </source>
</evidence>
<keyword evidence="2" id="KW-0690">Ribosome biogenesis</keyword>
<dbReference type="SUPFAM" id="SSF144232">
    <property type="entry name" value="HIT/MYND zinc finger-like"/>
    <property type="match status" value="1"/>
</dbReference>
<dbReference type="FunFam" id="3.30.60.190:FF:000001">
    <property type="entry name" value="box C/D snoRNA protein 1"/>
    <property type="match status" value="1"/>
</dbReference>
<dbReference type="GO" id="GO:0000463">
    <property type="term" value="P:maturation of LSU-rRNA from tricistronic rRNA transcript (SSU-rRNA, 5.8S rRNA, LSU-rRNA)"/>
    <property type="evidence" value="ECO:0007669"/>
    <property type="project" value="TreeGrafter"/>
</dbReference>
<sequence length="447" mass="51090">MEEAEASTNPKPMAKEPAFCEECKNHPSKYKCPGCSLRSCSLPCVKAHKQRTGCNGKRNMTKFVPLSEFDDNLLISDYNLLEEVKRIAESAQRTRAKLCGYSHFKLPFVLRSLRSAAASRGTKLWFQPSGMSKREKNQTRYIQREKFISWTIEWRFHSTDVVIVDHGVNEERNLCSVIENHRKPGPWIHQLRHFSEEQLENLKFFIRKYPKGPKSPFRELDTKAPIRKQLANIVIVEYPVIHGPKSPFRELDMKAPIRKQLANIVIVEYPVIHVFLPSHSFDFEVVREKQSVNRPELKDSGSNDNGSPKGVTFREEEIKEDNNSDPQVFDILKHVNSSPKHQIHGQNRFEKSSNNSAKALLGSTGAGKSLQSSPHAKESMDLEDMKIDFDQGLLDIFSDIMAEINDDDFLPLRAEFGKEPETQEKGKLPNPKEDCFPGELEEGEIAD</sequence>
<evidence type="ECO:0000256" key="7">
    <source>
        <dbReference type="ARBA" id="ARBA00022843"/>
    </source>
</evidence>
<evidence type="ECO:0000256" key="4">
    <source>
        <dbReference type="ARBA" id="ARBA00022723"/>
    </source>
</evidence>
<comment type="subunit">
    <text evidence="10">Interacts with FBL, SNU13, NOP58, NUFIP1, RUVBL1, RUVBL2 and TAF9. Interacts (via HIT-type zinc finger) with the RUVBL1/RUVBL2 complex in the presence of ADP.</text>
</comment>
<feature type="compositionally biased region" description="Basic and acidic residues" evidence="14">
    <location>
        <begin position="292"/>
        <end position="301"/>
    </location>
</feature>
<evidence type="ECO:0000259" key="15">
    <source>
        <dbReference type="PROSITE" id="PS51083"/>
    </source>
</evidence>
<evidence type="ECO:0000256" key="8">
    <source>
        <dbReference type="ARBA" id="ARBA00049598"/>
    </source>
</evidence>
<dbReference type="GO" id="GO:0000492">
    <property type="term" value="P:box C/D snoRNP assembly"/>
    <property type="evidence" value="ECO:0007669"/>
    <property type="project" value="TreeGrafter"/>
</dbReference>
<dbReference type="InterPro" id="IPR051639">
    <property type="entry name" value="BCD1"/>
</dbReference>
<feature type="region of interest" description="Disordered" evidence="14">
    <location>
        <begin position="292"/>
        <end position="311"/>
    </location>
</feature>
<dbReference type="CDD" id="cd23023">
    <property type="entry name" value="zf-HIT_BCD1"/>
    <property type="match status" value="1"/>
</dbReference>
<keyword evidence="17" id="KW-1185">Reference proteome</keyword>
<dbReference type="EMBL" id="BPVZ01000089">
    <property type="protein sequence ID" value="GKV30956.1"/>
    <property type="molecule type" value="Genomic_DNA"/>
</dbReference>
<dbReference type="GO" id="GO:0005634">
    <property type="term" value="C:nucleus"/>
    <property type="evidence" value="ECO:0007669"/>
    <property type="project" value="TreeGrafter"/>
</dbReference>
<protein>
    <recommendedName>
        <fullName evidence="11">Box C/D snoRNA protein 1</fullName>
    </recommendedName>
    <alternativeName>
        <fullName evidence="12">Zinc finger HIT domain-containing protein 6</fullName>
    </alternativeName>
</protein>
<comment type="function">
    <text evidence="8">Required for box C/D snoRNAs accumulation involved in snoRNA processing, snoRNA transport to the nucleolus and ribosome biogenesis.</text>
</comment>
<dbReference type="InterPro" id="IPR007529">
    <property type="entry name" value="Znf_HIT"/>
</dbReference>